<proteinExistence type="predicted"/>
<protein>
    <recommendedName>
        <fullName evidence="2">Calcineurin-like phosphoesterase domain-containing protein</fullName>
    </recommendedName>
</protein>
<evidence type="ECO:0000313" key="1">
    <source>
        <dbReference type="EMBL" id="CAA6828508.1"/>
    </source>
</evidence>
<dbReference type="SUPFAM" id="SSF56300">
    <property type="entry name" value="Metallo-dependent phosphatases"/>
    <property type="match status" value="1"/>
</dbReference>
<name>A0A6S6U9Z4_9BACT</name>
<dbReference type="Gene3D" id="3.60.21.10">
    <property type="match status" value="1"/>
</dbReference>
<sequence length="291" mass="33113">MLRPYLLLLTITFLTIGSSCRKSEPKPKEETRKYLFVGHTYAGTNLIDHRIIPHLSRTLYDQFWLGGDMCSETTADSLTLEYLDGLFDLGSPKTHWTLGNHDIRNGNLQWITKKTKRPTFYSANFNGICLLVLNTNFGHGGYDTLAVNAQYEKVKKVCDTLQAVSHLIVLSHHVCWARVAGLDSAQVAANANGAWLKWRFNPQEYFEDAIYPLLLQVKNKGINVINLAGDFGQESTEYYQQSPDGIHFIGSGITSDIPWNTQFQTHGLEDKILIFEHNLETQALHWYFEVL</sequence>
<reference evidence="1" key="1">
    <citation type="submission" date="2020-01" db="EMBL/GenBank/DDBJ databases">
        <authorList>
            <person name="Meier V. D."/>
            <person name="Meier V D."/>
        </authorList>
    </citation>
    <scope>NUCLEOTIDE SEQUENCE</scope>
    <source>
        <strain evidence="1">HLG_WM_MAG_10</strain>
    </source>
</reference>
<dbReference type="PROSITE" id="PS51257">
    <property type="entry name" value="PROKAR_LIPOPROTEIN"/>
    <property type="match status" value="1"/>
</dbReference>
<organism evidence="1">
    <name type="scientific">uncultured Aureispira sp</name>
    <dbReference type="NCBI Taxonomy" id="1331704"/>
    <lineage>
        <taxon>Bacteria</taxon>
        <taxon>Pseudomonadati</taxon>
        <taxon>Bacteroidota</taxon>
        <taxon>Saprospiria</taxon>
        <taxon>Saprospirales</taxon>
        <taxon>Saprospiraceae</taxon>
        <taxon>Aureispira</taxon>
        <taxon>environmental samples</taxon>
    </lineage>
</organism>
<dbReference type="EMBL" id="CACVAQ010000431">
    <property type="protein sequence ID" value="CAA6828508.1"/>
    <property type="molecule type" value="Genomic_DNA"/>
</dbReference>
<gene>
    <name evidence="1" type="ORF">HELGO_WM55490</name>
</gene>
<dbReference type="AlphaFoldDB" id="A0A6S6U9Z4"/>
<dbReference type="InterPro" id="IPR029052">
    <property type="entry name" value="Metallo-depent_PP-like"/>
</dbReference>
<evidence type="ECO:0008006" key="2">
    <source>
        <dbReference type="Google" id="ProtNLM"/>
    </source>
</evidence>
<accession>A0A6S6U9Z4</accession>